<organism evidence="1 2">
    <name type="scientific">Enterococcus mundtii</name>
    <dbReference type="NCBI Taxonomy" id="53346"/>
    <lineage>
        <taxon>Bacteria</taxon>
        <taxon>Bacillati</taxon>
        <taxon>Bacillota</taxon>
        <taxon>Bacilli</taxon>
        <taxon>Lactobacillales</taxon>
        <taxon>Enterococcaceae</taxon>
        <taxon>Enterococcus</taxon>
    </lineage>
</organism>
<evidence type="ECO:0000313" key="2">
    <source>
        <dbReference type="Proteomes" id="UP000195024"/>
    </source>
</evidence>
<comment type="caution">
    <text evidence="1">The sequence shown here is derived from an EMBL/GenBank/DDBJ whole genome shotgun (WGS) entry which is preliminary data.</text>
</comment>
<evidence type="ECO:0000313" key="1">
    <source>
        <dbReference type="EMBL" id="OTP27675.1"/>
    </source>
</evidence>
<dbReference type="Proteomes" id="UP000195024">
    <property type="component" value="Unassembled WGS sequence"/>
</dbReference>
<sequence length="34" mass="3930">MIERIFLKSTARIFLLFGANKKDVSMARLAKNVF</sequence>
<proteinExistence type="predicted"/>
<reference evidence="1 2" key="1">
    <citation type="submission" date="2017-05" db="EMBL/GenBank/DDBJ databases">
        <title>The Genome Sequence of Enterococcus mundtii 6B1_DIV0119.</title>
        <authorList>
            <consortium name="The Broad Institute Genomics Platform"/>
            <consortium name="The Broad Institute Genomic Center for Infectious Diseases"/>
            <person name="Earl A."/>
            <person name="Manson A."/>
            <person name="Schwartman J."/>
            <person name="Gilmore M."/>
            <person name="Abouelleil A."/>
            <person name="Cao P."/>
            <person name="Chapman S."/>
            <person name="Cusick C."/>
            <person name="Shea T."/>
            <person name="Young S."/>
            <person name="Neafsey D."/>
            <person name="Nusbaum C."/>
            <person name="Birren B."/>
        </authorList>
    </citation>
    <scope>NUCLEOTIDE SEQUENCE [LARGE SCALE GENOMIC DNA]</scope>
    <source>
        <strain evidence="1 2">6B1_DIV0119</strain>
    </source>
</reference>
<dbReference type="AlphaFoldDB" id="A0A242L0F5"/>
<protein>
    <submittedName>
        <fullName evidence="1">Uncharacterized protein</fullName>
    </submittedName>
</protein>
<dbReference type="EMBL" id="NGMS01000001">
    <property type="protein sequence ID" value="OTP27675.1"/>
    <property type="molecule type" value="Genomic_DNA"/>
</dbReference>
<accession>A0A242L0F5</accession>
<gene>
    <name evidence="1" type="ORF">A5802_001411</name>
</gene>
<name>A0A242L0F5_ENTMU</name>